<feature type="compositionally biased region" description="Basic and acidic residues" evidence="4">
    <location>
        <begin position="1012"/>
        <end position="1029"/>
    </location>
</feature>
<dbReference type="InterPro" id="IPR001680">
    <property type="entry name" value="WD40_rpt"/>
</dbReference>
<evidence type="ECO:0000259" key="5">
    <source>
        <dbReference type="PROSITE" id="PS50222"/>
    </source>
</evidence>
<name>A0AAD7XR53_9STRA</name>
<evidence type="ECO:0000313" key="7">
    <source>
        <dbReference type="Proteomes" id="UP001230188"/>
    </source>
</evidence>
<feature type="compositionally biased region" description="Acidic residues" evidence="4">
    <location>
        <begin position="273"/>
        <end position="289"/>
    </location>
</feature>
<sequence length="1422" mass="158037">MGSAAKRTMLRLPARELVTMRTDFESHPDGLTLEAFVRVMLRRARSTLAKDMIKRAKETASTLLEIPQLDSDESEVDESDEPAEGEGLVKPLLALDGRPNLGAVNDLCEVFDRIDNGDGFVGWDEFTRFVIQQGMHQDDQSLANDVYSKREGAVHSVGWRRPGEGGPGPLRVFRWVPELQKLWIGAVASWAIYDPFPPRRSCDNTESLVYTAKLHPVTECKLMTVRDIVANEPAGSSPLRSRFSSQPTRPAMVGARGEDDRYVEHHRKPKKEEDEEEVREKEGEDDEDEQKTKKKATGCKTAKKGDSSTATEALDLVFAPCDDLIVVLASDKTLRYYRIASLSSLNNETIRAMGATRVPLPFTRLAWWAGAVLEGQHRGARLAFLGGPTAEPTVLAVQPFDPRPKPGINHDAGGEPPLVADFSRLRGHTDVVTDMLILRQPKHIFTGYYRHSGSDDDDEDVLPREIGLLATASLDRTICLWILPTCKRATRLVGHHAGVRALAYDASQHLLFSSGFEYGIRAWGITGEQAFPIFSLEGGHFASVRHVGAAPGAVSAVVSLDDSGRLCWPPEAPASLLAYSSRAQEIASVHGSSLKIWNAHTGLLDREYVSLTPTGASTTGISFNARGLRVVAADRSGGVSTHASHDGSLLLSLEPHQAEVGALVYSPEDRIIITVSWDRAVHVYDERETKNARDALLRRLDNAHDVDIVAVSFSRDLGLIATAAADNDVRLWDFEDLQLVGSVRYEHSSTAPAIAFLDAHPVLAIADANGDLSLVPITTRETTAKRGDLFVAIRFPAFARGAVGLETVFVETKKKLLVFAGEARGDVSVVDVKPTLDDNGILLRASAGAVCEDEPRERWQFLGDEEVEARRSRGRERARAILRGIVATKRAEKRNATKKLELMRARQTTSRAMGSFTDLESLPHDVSEKQQEERERLFRQLDGEATWKLSELERIRSEARQRRPRRHKRRRRLRSRRPASKAGKEDDDSLLSMVSSIEPESSSSSSSSSRARRAEEDRIQKEARKRELQQDPNDPTNWGVGSVNREKAMYEHLYVELSTTKKRVAKPQPAIKPPGFSAREMATLKELIQPSPFLREKLAMAKKTAPPRTRRRIESRAPASTAAYSSSASMPALPESRPSITFEKRRLPPLASSEEIVALVKEKLISGENSPRGYVYRVSQPLLARSSRDVLFEAGRRDATKRAPPLPHFGAVSSSTSSRRRLRAEYGPSGCYPITNINEVVAAYESALDRSKFGAAVRVDAIARHRVVAEHAYFRKQASALEARLADPDATISFRDLLRVFFPLLEPLELRELRDHYLSRDDKTRKRGDDDRSTSEFRALFDLFDVKQQGKIDIADFHRAIIQGSAAISSSSDDDTWPVLRRSLESQIKARNHQQSTLVGFDDFESMLLSLRHDADPTDETF</sequence>
<dbReference type="SUPFAM" id="SSF50998">
    <property type="entry name" value="Quinoprotein alcohol dehydrogenase-like"/>
    <property type="match status" value="1"/>
</dbReference>
<dbReference type="Gene3D" id="2.130.10.10">
    <property type="entry name" value="YVTN repeat-like/Quinoprotein amine dehydrogenase"/>
    <property type="match status" value="2"/>
</dbReference>
<keyword evidence="7" id="KW-1185">Reference proteome</keyword>
<accession>A0AAD7XR53</accession>
<feature type="repeat" description="WD" evidence="3">
    <location>
        <begin position="653"/>
        <end position="694"/>
    </location>
</feature>
<evidence type="ECO:0000256" key="3">
    <source>
        <dbReference type="PROSITE-ProRule" id="PRU00221"/>
    </source>
</evidence>
<dbReference type="InterPro" id="IPR011047">
    <property type="entry name" value="Quinoprotein_ADH-like_sf"/>
</dbReference>
<feature type="compositionally biased region" description="Basic and acidic residues" evidence="4">
    <location>
        <begin position="921"/>
        <end position="935"/>
    </location>
</feature>
<feature type="region of interest" description="Disordered" evidence="4">
    <location>
        <begin position="904"/>
        <end position="935"/>
    </location>
</feature>
<feature type="compositionally biased region" description="Low complexity" evidence="4">
    <location>
        <begin position="995"/>
        <end position="1009"/>
    </location>
</feature>
<feature type="compositionally biased region" description="Polar residues" evidence="4">
    <location>
        <begin position="238"/>
        <end position="248"/>
    </location>
</feature>
<dbReference type="PANTHER" id="PTHR44019:SF8">
    <property type="entry name" value="POC1 CENTRIOLAR PROTEIN HOMOLOG"/>
    <property type="match status" value="1"/>
</dbReference>
<feature type="region of interest" description="Disordered" evidence="4">
    <location>
        <begin position="958"/>
        <end position="1042"/>
    </location>
</feature>
<reference evidence="6" key="1">
    <citation type="submission" date="2023-01" db="EMBL/GenBank/DDBJ databases">
        <title>Metagenome sequencing of chrysophaentin producing Chrysophaeum taylorii.</title>
        <authorList>
            <person name="Davison J."/>
            <person name="Bewley C."/>
        </authorList>
    </citation>
    <scope>NUCLEOTIDE SEQUENCE</scope>
    <source>
        <strain evidence="6">NIES-1699</strain>
    </source>
</reference>
<dbReference type="PROSITE" id="PS50082">
    <property type="entry name" value="WD_REPEATS_2"/>
    <property type="match status" value="3"/>
</dbReference>
<dbReference type="PROSITE" id="PS00678">
    <property type="entry name" value="WD_REPEATS_1"/>
    <property type="match status" value="1"/>
</dbReference>
<keyword evidence="2" id="KW-0677">Repeat</keyword>
<dbReference type="SUPFAM" id="SSF47473">
    <property type="entry name" value="EF-hand"/>
    <property type="match status" value="1"/>
</dbReference>
<feature type="domain" description="EF-hand" evidence="5">
    <location>
        <begin position="1332"/>
        <end position="1367"/>
    </location>
</feature>
<feature type="region of interest" description="Disordered" evidence="4">
    <location>
        <begin position="1101"/>
        <end position="1136"/>
    </location>
</feature>
<dbReference type="SMART" id="SM00320">
    <property type="entry name" value="WD40"/>
    <property type="match status" value="5"/>
</dbReference>
<dbReference type="InterPro" id="IPR019775">
    <property type="entry name" value="WD40_repeat_CS"/>
</dbReference>
<evidence type="ECO:0000256" key="4">
    <source>
        <dbReference type="SAM" id="MobiDB-lite"/>
    </source>
</evidence>
<feature type="compositionally biased region" description="Low complexity" evidence="4">
    <location>
        <begin position="1116"/>
        <end position="1134"/>
    </location>
</feature>
<dbReference type="GO" id="GO:0005509">
    <property type="term" value="F:calcium ion binding"/>
    <property type="evidence" value="ECO:0007669"/>
    <property type="project" value="InterPro"/>
</dbReference>
<keyword evidence="1 3" id="KW-0853">WD repeat</keyword>
<feature type="compositionally biased region" description="Basic residues" evidence="4">
    <location>
        <begin position="962"/>
        <end position="979"/>
    </location>
</feature>
<dbReference type="PANTHER" id="PTHR44019">
    <property type="entry name" value="WD REPEAT-CONTAINING PROTEIN 55"/>
    <property type="match status" value="1"/>
</dbReference>
<dbReference type="InterPro" id="IPR011992">
    <property type="entry name" value="EF-hand-dom_pair"/>
</dbReference>
<dbReference type="Proteomes" id="UP001230188">
    <property type="component" value="Unassembled WGS sequence"/>
</dbReference>
<comment type="caution">
    <text evidence="6">The sequence shown here is derived from an EMBL/GenBank/DDBJ whole genome shotgun (WGS) entry which is preliminary data.</text>
</comment>
<protein>
    <recommendedName>
        <fullName evidence="5">EF-hand domain-containing protein</fullName>
    </recommendedName>
</protein>
<feature type="repeat" description="WD" evidence="3">
    <location>
        <begin position="492"/>
        <end position="523"/>
    </location>
</feature>
<feature type="region of interest" description="Disordered" evidence="4">
    <location>
        <begin position="233"/>
        <end position="305"/>
    </location>
</feature>
<evidence type="ECO:0000313" key="6">
    <source>
        <dbReference type="EMBL" id="KAJ8612508.1"/>
    </source>
</evidence>
<dbReference type="EMBL" id="JAQMWT010000047">
    <property type="protein sequence ID" value="KAJ8612508.1"/>
    <property type="molecule type" value="Genomic_DNA"/>
</dbReference>
<gene>
    <name evidence="6" type="ORF">CTAYLR_003695</name>
</gene>
<dbReference type="InterPro" id="IPR015943">
    <property type="entry name" value="WD40/YVTN_repeat-like_dom_sf"/>
</dbReference>
<dbReference type="InterPro" id="IPR050505">
    <property type="entry name" value="WDR55/POC1"/>
</dbReference>
<feature type="region of interest" description="Disordered" evidence="4">
    <location>
        <begin position="65"/>
        <end position="85"/>
    </location>
</feature>
<feature type="compositionally biased region" description="Acidic residues" evidence="4">
    <location>
        <begin position="70"/>
        <end position="84"/>
    </location>
</feature>
<proteinExistence type="predicted"/>
<dbReference type="InterPro" id="IPR002048">
    <property type="entry name" value="EF_hand_dom"/>
</dbReference>
<evidence type="ECO:0000256" key="2">
    <source>
        <dbReference type="ARBA" id="ARBA00022737"/>
    </source>
</evidence>
<dbReference type="Pfam" id="PF00400">
    <property type="entry name" value="WD40"/>
    <property type="match status" value="2"/>
</dbReference>
<organism evidence="6 7">
    <name type="scientific">Chrysophaeum taylorii</name>
    <dbReference type="NCBI Taxonomy" id="2483200"/>
    <lineage>
        <taxon>Eukaryota</taxon>
        <taxon>Sar</taxon>
        <taxon>Stramenopiles</taxon>
        <taxon>Ochrophyta</taxon>
        <taxon>Pelagophyceae</taxon>
        <taxon>Pelagomonadales</taxon>
        <taxon>Pelagomonadaceae</taxon>
        <taxon>Chrysophaeum</taxon>
    </lineage>
</organism>
<dbReference type="PROSITE" id="PS50294">
    <property type="entry name" value="WD_REPEATS_REGION"/>
    <property type="match status" value="1"/>
</dbReference>
<feature type="repeat" description="WD" evidence="3">
    <location>
        <begin position="701"/>
        <end position="742"/>
    </location>
</feature>
<evidence type="ECO:0000256" key="1">
    <source>
        <dbReference type="ARBA" id="ARBA00022574"/>
    </source>
</evidence>
<feature type="domain" description="EF-hand" evidence="5">
    <location>
        <begin position="102"/>
        <end position="136"/>
    </location>
</feature>
<dbReference type="PROSITE" id="PS50222">
    <property type="entry name" value="EF_HAND_2"/>
    <property type="match status" value="2"/>
</dbReference>